<keyword evidence="1" id="KW-0472">Membrane</keyword>
<dbReference type="InterPro" id="IPR007896">
    <property type="entry name" value="BTP_bacteria"/>
</dbReference>
<dbReference type="Pfam" id="PF05232">
    <property type="entry name" value="BTP"/>
    <property type="match status" value="2"/>
</dbReference>
<feature type="transmembrane region" description="Helical" evidence="1">
    <location>
        <begin position="12"/>
        <end position="31"/>
    </location>
</feature>
<accession>A0A285IKE7</accession>
<feature type="domain" description="Chlorhexidine efflux transporter" evidence="2">
    <location>
        <begin position="2"/>
        <end position="64"/>
    </location>
</feature>
<sequence>MRTPLDRLRHALLFEILAFFLVVPLGALAFHMPMQHMGVVALVSATLATIWNMLFNHGFDRVMKHLQGTTAKTPAQRVLHAVLFEIGLLMVLMPFIAWYLGVTLWQALVMDLSFAAFYMVYALGFNWLYDKLFPLPEWREA</sequence>
<feature type="transmembrane region" description="Helical" evidence="1">
    <location>
        <begin position="78"/>
        <end position="101"/>
    </location>
</feature>
<dbReference type="EMBL" id="OBEA01000002">
    <property type="protein sequence ID" value="SNY48434.1"/>
    <property type="molecule type" value="Genomic_DNA"/>
</dbReference>
<dbReference type="OrthoDB" id="1631120at2"/>
<reference evidence="3 6" key="2">
    <citation type="journal article" date="2018" name="Int. J. Syst. Evol. Microbiol.">
        <title>Pseudooceanicola lipolyticus sp. nov., a marine alphaproteobacterium, reclassification of Oceanicola flagellatus as Pseudooceanicola flagellatus comb. nov. and emended description of the genus Pseudooceanicola.</title>
        <authorList>
            <person name="Huang M.-M."/>
            <person name="Guo L.-L."/>
            <person name="Wu Y.-H."/>
            <person name="Lai Q.-L."/>
            <person name="Shao Z.-Z."/>
            <person name="Wang C.-S."/>
            <person name="Wu M."/>
            <person name="Xu X.-W."/>
        </authorList>
    </citation>
    <scope>NUCLEOTIDE SEQUENCE [LARGE SCALE GENOMIC DNA]</scope>
    <source>
        <strain evidence="3 6">Ar-45</strain>
    </source>
</reference>
<evidence type="ECO:0000313" key="6">
    <source>
        <dbReference type="Proteomes" id="UP000231702"/>
    </source>
</evidence>
<evidence type="ECO:0000313" key="4">
    <source>
        <dbReference type="EMBL" id="SNY48434.1"/>
    </source>
</evidence>
<dbReference type="NCBIfam" id="NF033664">
    <property type="entry name" value="PACE_transport"/>
    <property type="match status" value="1"/>
</dbReference>
<dbReference type="EMBL" id="PGTD01000016">
    <property type="protein sequence ID" value="PJE29210.1"/>
    <property type="molecule type" value="Genomic_DNA"/>
</dbReference>
<reference evidence="4 5" key="1">
    <citation type="submission" date="2017-09" db="EMBL/GenBank/DDBJ databases">
        <authorList>
            <person name="Ehlers B."/>
            <person name="Leendertz F.H."/>
        </authorList>
    </citation>
    <scope>NUCLEOTIDE SEQUENCE [LARGE SCALE GENOMIC DNA]</scope>
    <source>
        <strain evidence="4 5">CGMCC 1.12662</strain>
    </source>
</reference>
<keyword evidence="6" id="KW-1185">Reference proteome</keyword>
<dbReference type="Proteomes" id="UP000231702">
    <property type="component" value="Unassembled WGS sequence"/>
</dbReference>
<evidence type="ECO:0000256" key="1">
    <source>
        <dbReference type="SAM" id="Phobius"/>
    </source>
</evidence>
<protein>
    <submittedName>
        <fullName evidence="4">Uncharacterized membrane protein</fullName>
    </submittedName>
</protein>
<gene>
    <name evidence="3" type="ORF">CVM39_09610</name>
    <name evidence="4" type="ORF">SAMN06297129_1447</name>
</gene>
<evidence type="ECO:0000313" key="5">
    <source>
        <dbReference type="Proteomes" id="UP000231655"/>
    </source>
</evidence>
<dbReference type="InterPro" id="IPR058208">
    <property type="entry name" value="PACE"/>
</dbReference>
<dbReference type="RefSeq" id="WP_097145366.1">
    <property type="nucleotide sequence ID" value="NZ_OBEA01000002.1"/>
</dbReference>
<evidence type="ECO:0000313" key="3">
    <source>
        <dbReference type="EMBL" id="PJE29210.1"/>
    </source>
</evidence>
<dbReference type="Proteomes" id="UP000231655">
    <property type="component" value="Unassembled WGS sequence"/>
</dbReference>
<feature type="domain" description="Chlorhexidine efflux transporter" evidence="2">
    <location>
        <begin position="72"/>
        <end position="134"/>
    </location>
</feature>
<evidence type="ECO:0000259" key="2">
    <source>
        <dbReference type="Pfam" id="PF05232"/>
    </source>
</evidence>
<dbReference type="AlphaFoldDB" id="A0A285IKE7"/>
<organism evidence="4 5">
    <name type="scientific">Pseudooceanicola antarcticus</name>
    <dbReference type="NCBI Taxonomy" id="1247613"/>
    <lineage>
        <taxon>Bacteria</taxon>
        <taxon>Pseudomonadati</taxon>
        <taxon>Pseudomonadota</taxon>
        <taxon>Alphaproteobacteria</taxon>
        <taxon>Rhodobacterales</taxon>
        <taxon>Paracoccaceae</taxon>
        <taxon>Pseudooceanicola</taxon>
    </lineage>
</organism>
<feature type="transmembrane region" description="Helical" evidence="1">
    <location>
        <begin position="37"/>
        <end position="57"/>
    </location>
</feature>
<name>A0A285IKE7_9RHOB</name>
<proteinExistence type="predicted"/>
<feature type="transmembrane region" description="Helical" evidence="1">
    <location>
        <begin position="107"/>
        <end position="129"/>
    </location>
</feature>
<keyword evidence="1" id="KW-0812">Transmembrane</keyword>
<keyword evidence="1" id="KW-1133">Transmembrane helix</keyword>